<reference evidence="3" key="1">
    <citation type="submission" date="2016-06" db="UniProtKB">
        <authorList>
            <consortium name="WormBaseParasite"/>
        </authorList>
    </citation>
    <scope>IDENTIFICATION</scope>
</reference>
<evidence type="ECO:0000313" key="1">
    <source>
        <dbReference type="EMBL" id="VDN39363.1"/>
    </source>
</evidence>
<dbReference type="Proteomes" id="UP000271098">
    <property type="component" value="Unassembled WGS sequence"/>
</dbReference>
<evidence type="ECO:0000313" key="2">
    <source>
        <dbReference type="Proteomes" id="UP000271098"/>
    </source>
</evidence>
<dbReference type="WBParaSite" id="GPUH_0002206601-mRNA-1">
    <property type="protein sequence ID" value="GPUH_0002206601-mRNA-1"/>
    <property type="gene ID" value="GPUH_0002206601"/>
</dbReference>
<gene>
    <name evidence="1" type="ORF">GPUH_LOCUS22039</name>
</gene>
<dbReference type="EMBL" id="UYRT01094088">
    <property type="protein sequence ID" value="VDN39363.1"/>
    <property type="molecule type" value="Genomic_DNA"/>
</dbReference>
<organism evidence="3">
    <name type="scientific">Gongylonema pulchrum</name>
    <dbReference type="NCBI Taxonomy" id="637853"/>
    <lineage>
        <taxon>Eukaryota</taxon>
        <taxon>Metazoa</taxon>
        <taxon>Ecdysozoa</taxon>
        <taxon>Nematoda</taxon>
        <taxon>Chromadorea</taxon>
        <taxon>Rhabditida</taxon>
        <taxon>Spirurina</taxon>
        <taxon>Spiruromorpha</taxon>
        <taxon>Spiruroidea</taxon>
        <taxon>Gongylonematidae</taxon>
        <taxon>Gongylonema</taxon>
    </lineage>
</organism>
<name>A0A183EM48_9BILA</name>
<protein>
    <submittedName>
        <fullName evidence="3">Piezo_RRas_bdg domain-containing protein</fullName>
    </submittedName>
</protein>
<sequence length="79" mass="8908">GSASECSFVSLLAARFEVLKELRQRFPFVEEGLLLSKLVAYCSKEFDYSSVMLKSVVLFVFGALRKTYLVFVDVSRGET</sequence>
<reference evidence="1 2" key="2">
    <citation type="submission" date="2018-11" db="EMBL/GenBank/DDBJ databases">
        <authorList>
            <consortium name="Pathogen Informatics"/>
        </authorList>
    </citation>
    <scope>NUCLEOTIDE SEQUENCE [LARGE SCALE GENOMIC DNA]</scope>
</reference>
<dbReference type="AlphaFoldDB" id="A0A183EM48"/>
<accession>A0A183EM48</accession>
<evidence type="ECO:0000313" key="3">
    <source>
        <dbReference type="WBParaSite" id="GPUH_0002206601-mRNA-1"/>
    </source>
</evidence>
<proteinExistence type="predicted"/>
<keyword evidence="2" id="KW-1185">Reference proteome</keyword>